<dbReference type="KEGG" id="ngr:NAEGRDRAFT_72986"/>
<dbReference type="AlphaFoldDB" id="D2VVE3"/>
<dbReference type="EMBL" id="GG738901">
    <property type="protein sequence ID" value="EFC39218.1"/>
    <property type="molecule type" value="Genomic_DNA"/>
</dbReference>
<evidence type="ECO:0000313" key="3">
    <source>
        <dbReference type="Proteomes" id="UP000006671"/>
    </source>
</evidence>
<evidence type="ECO:0000259" key="1">
    <source>
        <dbReference type="Pfam" id="PF13475"/>
    </source>
</evidence>
<proteinExistence type="predicted"/>
<dbReference type="RefSeq" id="XP_002671962.1">
    <property type="nucleotide sequence ID" value="XM_002671916.1"/>
</dbReference>
<organism evidence="3">
    <name type="scientific">Naegleria gruberi</name>
    <name type="common">Amoeba</name>
    <dbReference type="NCBI Taxonomy" id="5762"/>
    <lineage>
        <taxon>Eukaryota</taxon>
        <taxon>Discoba</taxon>
        <taxon>Heterolobosea</taxon>
        <taxon>Tetramitia</taxon>
        <taxon>Eutetramitia</taxon>
        <taxon>Vahlkampfiidae</taxon>
        <taxon>Naegleria</taxon>
    </lineage>
</organism>
<dbReference type="Proteomes" id="UP000006671">
    <property type="component" value="Unassembled WGS sequence"/>
</dbReference>
<reference evidence="2 3" key="1">
    <citation type="journal article" date="2010" name="Cell">
        <title>The genome of Naegleria gruberi illuminates early eukaryotic versatility.</title>
        <authorList>
            <person name="Fritz-Laylin L.K."/>
            <person name="Prochnik S.E."/>
            <person name="Ginger M.L."/>
            <person name="Dacks J.B."/>
            <person name="Carpenter M.L."/>
            <person name="Field M.C."/>
            <person name="Kuo A."/>
            <person name="Paredez A."/>
            <person name="Chapman J."/>
            <person name="Pham J."/>
            <person name="Shu S."/>
            <person name="Neupane R."/>
            <person name="Cipriano M."/>
            <person name="Mancuso J."/>
            <person name="Tu H."/>
            <person name="Salamov A."/>
            <person name="Lindquist E."/>
            <person name="Shapiro H."/>
            <person name="Lucas S."/>
            <person name="Grigoriev I.V."/>
            <person name="Cande W.Z."/>
            <person name="Fulton C."/>
            <person name="Rokhsar D.S."/>
            <person name="Dawson S.C."/>
        </authorList>
    </citation>
    <scope>NUCLEOTIDE SEQUENCE [LARGE SCALE GENOMIC DNA]</scope>
    <source>
        <strain evidence="2 3">NEG-M</strain>
    </source>
</reference>
<gene>
    <name evidence="2" type="ORF">NAEGRDRAFT_72986</name>
</gene>
<feature type="domain" description="DUF4116" evidence="1">
    <location>
        <begin position="111"/>
        <end position="150"/>
    </location>
</feature>
<keyword evidence="3" id="KW-1185">Reference proteome</keyword>
<dbReference type="Pfam" id="PF13475">
    <property type="entry name" value="DUF4116"/>
    <property type="match status" value="1"/>
</dbReference>
<name>D2VVE3_NAEGR</name>
<accession>D2VVE3</accession>
<dbReference type="InParanoid" id="D2VVE3"/>
<dbReference type="VEuPathDB" id="AmoebaDB:NAEGRDRAFT_72986"/>
<dbReference type="GeneID" id="8861140"/>
<sequence>MSSWCGEPAAITLDFPPLKASSSLTNKLHNTSLSRAKYLSLTKTLFRSNLCTTGSLRQDQNFIMQMVEKNSYILGHAYANGKRYIHNLYRNTPENYGIEQTVNQQQEDESKERALKLIEEYCVNYVKLSETLKNDIDICLACLRNNGFYYVFQNSQNSQNKELIERAVREISELTFFMQSIVIKL</sequence>
<evidence type="ECO:0000313" key="2">
    <source>
        <dbReference type="EMBL" id="EFC39218.1"/>
    </source>
</evidence>
<dbReference type="InterPro" id="IPR025197">
    <property type="entry name" value="DUF4116"/>
</dbReference>
<protein>
    <submittedName>
        <fullName evidence="2">Predicted protein</fullName>
    </submittedName>
</protein>